<dbReference type="SUPFAM" id="SSF51126">
    <property type="entry name" value="Pectin lyase-like"/>
    <property type="match status" value="1"/>
</dbReference>
<dbReference type="EMBL" id="JAASQV010000002">
    <property type="protein sequence ID" value="NIJ66039.1"/>
    <property type="molecule type" value="Genomic_DNA"/>
</dbReference>
<organism evidence="2 3">
    <name type="scientific">Sphingomonas leidyi</name>
    <dbReference type="NCBI Taxonomy" id="68569"/>
    <lineage>
        <taxon>Bacteria</taxon>
        <taxon>Pseudomonadati</taxon>
        <taxon>Pseudomonadota</taxon>
        <taxon>Alphaproteobacteria</taxon>
        <taxon>Sphingomonadales</taxon>
        <taxon>Sphingomonadaceae</taxon>
        <taxon>Sphingomonas</taxon>
    </lineage>
</organism>
<dbReference type="Pfam" id="PF12708">
    <property type="entry name" value="Pect-lyase_RHGA_epim"/>
    <property type="match status" value="1"/>
</dbReference>
<comment type="caution">
    <text evidence="2">The sequence shown here is derived from an EMBL/GenBank/DDBJ whole genome shotgun (WGS) entry which is preliminary data.</text>
</comment>
<name>A0A7X5V181_9SPHN</name>
<dbReference type="AlphaFoldDB" id="A0A7X5V181"/>
<gene>
    <name evidence="2" type="ORF">FHR20_003001</name>
</gene>
<accession>A0A7X5V181</accession>
<evidence type="ECO:0000259" key="1">
    <source>
        <dbReference type="Pfam" id="PF12708"/>
    </source>
</evidence>
<dbReference type="Proteomes" id="UP000564677">
    <property type="component" value="Unassembled WGS sequence"/>
</dbReference>
<dbReference type="Gene3D" id="2.160.20.10">
    <property type="entry name" value="Single-stranded right-handed beta-helix, Pectin lyase-like"/>
    <property type="match status" value="1"/>
</dbReference>
<sequence>MVIAVNSVAGVKAMDVADLSVILDAAGLEGLFFWTEGDFTTQAADTDNIIESDDVPIADGAWVRQTTDAITHAHFAPGAVRRSAAAKLTEWVSVTDFGAKGDADRSGGGTDDTAAIQAAIDASNNVYFPGSRQGRLYKFSNLILKTRTRLHGDGPRASVLRQLPTAMGYALRVVEDLGGPPPAVPVNDISEGALGFRHLGIEASPLAGTTIGIGPGSCASMLTTENLRIANQHAETLVGEPYSVPPGTVAIAFDGGPGQVGPVFVGDHRNLEIRSFETAVWARNGVNEQNFSSTWIIDCRRAFDLDMISTWSVEASVETKVADARGFVLTGPVGNLNIRGGRYEMLIDGSYLFELGTSAALENVVVSPPPNLLIRGDSGSVFLPGRKVLGAWPKQLYIEGFETFADATKGRRIVAGSRSADSSGSEYQFAVKQLMLGGAAAGNGKFVIGDNSGTADAVLENDGSHFNLSYPGGVRFPQSGGTTGYAHPVWLGSYALWVDGSGTLRIKSGTPASDTDGQVVGSQT</sequence>
<dbReference type="InterPro" id="IPR011050">
    <property type="entry name" value="Pectin_lyase_fold/virulence"/>
</dbReference>
<dbReference type="RefSeq" id="WP_167300332.1">
    <property type="nucleotide sequence ID" value="NZ_JAASQV010000002.1"/>
</dbReference>
<evidence type="ECO:0000313" key="2">
    <source>
        <dbReference type="EMBL" id="NIJ66039.1"/>
    </source>
</evidence>
<dbReference type="InterPro" id="IPR024535">
    <property type="entry name" value="RHGA/B-epi-like_pectate_lyase"/>
</dbReference>
<keyword evidence="3" id="KW-1185">Reference proteome</keyword>
<protein>
    <recommendedName>
        <fullName evidence="1">Rhamnogalacturonase A/B/Epimerase-like pectate lyase domain-containing protein</fullName>
    </recommendedName>
</protein>
<evidence type="ECO:0000313" key="3">
    <source>
        <dbReference type="Proteomes" id="UP000564677"/>
    </source>
</evidence>
<proteinExistence type="predicted"/>
<reference evidence="2 3" key="1">
    <citation type="submission" date="2020-03" db="EMBL/GenBank/DDBJ databases">
        <title>Genomic Encyclopedia of Type Strains, Phase IV (KMG-IV): sequencing the most valuable type-strain genomes for metagenomic binning, comparative biology and taxonomic classification.</title>
        <authorList>
            <person name="Goeker M."/>
        </authorList>
    </citation>
    <scope>NUCLEOTIDE SEQUENCE [LARGE SCALE GENOMIC DNA]</scope>
    <source>
        <strain evidence="2 3">DSM 4733</strain>
    </source>
</reference>
<feature type="domain" description="Rhamnogalacturonase A/B/Epimerase-like pectate lyase" evidence="1">
    <location>
        <begin position="91"/>
        <end position="161"/>
    </location>
</feature>
<dbReference type="InterPro" id="IPR012334">
    <property type="entry name" value="Pectin_lyas_fold"/>
</dbReference>